<protein>
    <recommendedName>
        <fullName evidence="2">Haem-binding uptake Tiki superfamily ChaN domain-containing protein</fullName>
    </recommendedName>
</protein>
<proteinExistence type="predicted"/>
<keyword evidence="4" id="KW-1185">Reference proteome</keyword>
<dbReference type="CDD" id="cd14727">
    <property type="entry name" value="ChanN-like"/>
    <property type="match status" value="1"/>
</dbReference>
<feature type="domain" description="Haem-binding uptake Tiki superfamily ChaN" evidence="2">
    <location>
        <begin position="16"/>
        <end position="210"/>
    </location>
</feature>
<feature type="chain" id="PRO_5026320306" description="Haem-binding uptake Tiki superfamily ChaN domain-containing protein" evidence="1">
    <location>
        <begin position="19"/>
        <end position="254"/>
    </location>
</feature>
<dbReference type="Proteomes" id="UP000428330">
    <property type="component" value="Chromosome"/>
</dbReference>
<reference evidence="4" key="1">
    <citation type="submission" date="2018-12" db="EMBL/GenBank/DDBJ databases">
        <title>Complete genome sequence of Roseovarius sp. MME-070.</title>
        <authorList>
            <person name="Nam Y.-D."/>
            <person name="Kang J."/>
            <person name="Chung W.-H."/>
            <person name="Park Y.S."/>
        </authorList>
    </citation>
    <scope>NUCLEOTIDE SEQUENCE [LARGE SCALE GENOMIC DNA]</scope>
    <source>
        <strain evidence="4">MME-070</strain>
    </source>
</reference>
<dbReference type="RefSeq" id="WP_157705949.1">
    <property type="nucleotide sequence ID" value="NZ_CP034348.1"/>
</dbReference>
<accession>A0A6I6IM21</accession>
<dbReference type="EMBL" id="CP034348">
    <property type="protein sequence ID" value="QGX97342.1"/>
    <property type="molecule type" value="Genomic_DNA"/>
</dbReference>
<evidence type="ECO:0000256" key="1">
    <source>
        <dbReference type="SAM" id="SignalP"/>
    </source>
</evidence>
<dbReference type="KEGG" id="rom:EI983_03225"/>
<dbReference type="Gene3D" id="3.40.50.11550">
    <property type="match status" value="2"/>
</dbReference>
<organism evidence="3 4">
    <name type="scientific">Roseovarius faecimaris</name>
    <dbReference type="NCBI Taxonomy" id="2494550"/>
    <lineage>
        <taxon>Bacteria</taxon>
        <taxon>Pseudomonadati</taxon>
        <taxon>Pseudomonadota</taxon>
        <taxon>Alphaproteobacteria</taxon>
        <taxon>Rhodobacterales</taxon>
        <taxon>Roseobacteraceae</taxon>
        <taxon>Roseovarius</taxon>
    </lineage>
</organism>
<sequence>MIARLAAALVAIAPLAQAQDVLILGEVHDNPAHHLAQAAEVEALSPSAIVFEMLTAAQADGAVMPQVADADALSAHLNWGDSGWPDFSMYHPIFTAAPGARIFGAGVSREAAFAAIGSGIAEAFAGDASAYGLDQPLPEDQQEAREELQFQAHCEALPRDILPGMVAVQRLRDAELARVTLTALEATGGPVAVITGNGHARRDWGMPVYLERVAPGLEVVVIGQTEDNDPLRGTFDKVLTAPSIDRPDPCEAFR</sequence>
<evidence type="ECO:0000313" key="4">
    <source>
        <dbReference type="Proteomes" id="UP000428330"/>
    </source>
</evidence>
<name>A0A6I6IM21_9RHOB</name>
<gene>
    <name evidence="3" type="ORF">EI983_03225</name>
</gene>
<feature type="signal peptide" evidence="1">
    <location>
        <begin position="1"/>
        <end position="18"/>
    </location>
</feature>
<dbReference type="AlphaFoldDB" id="A0A6I6IM21"/>
<evidence type="ECO:0000313" key="3">
    <source>
        <dbReference type="EMBL" id="QGX97342.1"/>
    </source>
</evidence>
<dbReference type="OrthoDB" id="9795827at2"/>
<evidence type="ECO:0000259" key="2">
    <source>
        <dbReference type="Pfam" id="PF04187"/>
    </source>
</evidence>
<keyword evidence="1" id="KW-0732">Signal</keyword>
<dbReference type="SUPFAM" id="SSF159501">
    <property type="entry name" value="EreA/ChaN-like"/>
    <property type="match status" value="1"/>
</dbReference>
<dbReference type="Pfam" id="PF04187">
    <property type="entry name" value="Cofac_haem_bdg"/>
    <property type="match status" value="1"/>
</dbReference>
<dbReference type="InterPro" id="IPR007314">
    <property type="entry name" value="Cofac_haem-bd_dom"/>
</dbReference>